<proteinExistence type="predicted"/>
<reference evidence="1 2" key="1">
    <citation type="submission" date="2019-11" db="EMBL/GenBank/DDBJ databases">
        <title>Whole genome sequence of Oryza granulata.</title>
        <authorList>
            <person name="Li W."/>
        </authorList>
    </citation>
    <scope>NUCLEOTIDE SEQUENCE [LARGE SCALE GENOMIC DNA]</scope>
    <source>
        <strain evidence="2">cv. Menghai</strain>
        <tissue evidence="1">Leaf</tissue>
    </source>
</reference>
<dbReference type="OrthoDB" id="689581at2759"/>
<organism evidence="1 2">
    <name type="scientific">Oryza meyeriana var. granulata</name>
    <dbReference type="NCBI Taxonomy" id="110450"/>
    <lineage>
        <taxon>Eukaryota</taxon>
        <taxon>Viridiplantae</taxon>
        <taxon>Streptophyta</taxon>
        <taxon>Embryophyta</taxon>
        <taxon>Tracheophyta</taxon>
        <taxon>Spermatophyta</taxon>
        <taxon>Magnoliopsida</taxon>
        <taxon>Liliopsida</taxon>
        <taxon>Poales</taxon>
        <taxon>Poaceae</taxon>
        <taxon>BOP clade</taxon>
        <taxon>Oryzoideae</taxon>
        <taxon>Oryzeae</taxon>
        <taxon>Oryzinae</taxon>
        <taxon>Oryza</taxon>
        <taxon>Oryza meyeriana</taxon>
    </lineage>
</organism>
<sequence length="146" mass="16472">MRGLNLDSLDFPYRFEGPMEKWRKMEDFASNLLRSRKKAVAADAQMVYAFWILMEDATCPQADSVGCFGEQLRSGCPILEDLELHECIVGFGILHSDMPKKLCGAGYHHGATPCFSLACPMSLELKYIQAKTLLDKEFDQFVPKEA</sequence>
<protein>
    <submittedName>
        <fullName evidence="1">Uncharacterized protein</fullName>
    </submittedName>
</protein>
<keyword evidence="2" id="KW-1185">Reference proteome</keyword>
<name>A0A6G1EBZ3_9ORYZ</name>
<evidence type="ECO:0000313" key="2">
    <source>
        <dbReference type="Proteomes" id="UP000479710"/>
    </source>
</evidence>
<accession>A0A6G1EBZ3</accession>
<dbReference type="Proteomes" id="UP000479710">
    <property type="component" value="Unassembled WGS sequence"/>
</dbReference>
<dbReference type="EMBL" id="SPHZ02000004">
    <property type="protein sequence ID" value="KAF0922181.1"/>
    <property type="molecule type" value="Genomic_DNA"/>
</dbReference>
<dbReference type="AlphaFoldDB" id="A0A6G1EBZ3"/>
<evidence type="ECO:0000313" key="1">
    <source>
        <dbReference type="EMBL" id="KAF0922181.1"/>
    </source>
</evidence>
<gene>
    <name evidence="1" type="ORF">E2562_027780</name>
</gene>
<comment type="caution">
    <text evidence="1">The sequence shown here is derived from an EMBL/GenBank/DDBJ whole genome shotgun (WGS) entry which is preliminary data.</text>
</comment>